<dbReference type="PANTHER" id="PTHR43133">
    <property type="entry name" value="RNA POLYMERASE ECF-TYPE SIGMA FACTO"/>
    <property type="match status" value="1"/>
</dbReference>
<dbReference type="SUPFAM" id="SSF88946">
    <property type="entry name" value="Sigma2 domain of RNA polymerase sigma factors"/>
    <property type="match status" value="1"/>
</dbReference>
<keyword evidence="3" id="KW-0731">Sigma factor</keyword>
<dbReference type="Gene3D" id="1.10.10.10">
    <property type="entry name" value="Winged helix-like DNA-binding domain superfamily/Winged helix DNA-binding domain"/>
    <property type="match status" value="1"/>
</dbReference>
<dbReference type="NCBIfam" id="TIGR02937">
    <property type="entry name" value="sigma70-ECF"/>
    <property type="match status" value="1"/>
</dbReference>
<dbReference type="InterPro" id="IPR013325">
    <property type="entry name" value="RNA_pol_sigma_r2"/>
</dbReference>
<accession>A0A1I5EVU4</accession>
<dbReference type="Gene3D" id="1.10.1740.10">
    <property type="match status" value="1"/>
</dbReference>
<dbReference type="SUPFAM" id="SSF88659">
    <property type="entry name" value="Sigma3 and sigma4 domains of RNA polymerase sigma factors"/>
    <property type="match status" value="1"/>
</dbReference>
<dbReference type="InterPro" id="IPR039425">
    <property type="entry name" value="RNA_pol_sigma-70-like"/>
</dbReference>
<reference evidence="8" key="1">
    <citation type="submission" date="2016-10" db="EMBL/GenBank/DDBJ databases">
        <authorList>
            <person name="Varghese N."/>
            <person name="Submissions S."/>
        </authorList>
    </citation>
    <scope>NUCLEOTIDE SEQUENCE [LARGE SCALE GENOMIC DNA]</scope>
    <source>
        <strain evidence="8">OV426</strain>
    </source>
</reference>
<dbReference type="CDD" id="cd06171">
    <property type="entry name" value="Sigma70_r4"/>
    <property type="match status" value="1"/>
</dbReference>
<dbReference type="Pfam" id="PF08281">
    <property type="entry name" value="Sigma70_r4_2"/>
    <property type="match status" value="1"/>
</dbReference>
<evidence type="ECO:0000256" key="3">
    <source>
        <dbReference type="ARBA" id="ARBA00023082"/>
    </source>
</evidence>
<keyword evidence="4" id="KW-0804">Transcription</keyword>
<evidence type="ECO:0000313" key="7">
    <source>
        <dbReference type="EMBL" id="SFO15567.1"/>
    </source>
</evidence>
<dbReference type="InterPro" id="IPR013324">
    <property type="entry name" value="RNA_pol_sigma_r3/r4-like"/>
</dbReference>
<proteinExistence type="inferred from homology"/>
<organism evidence="7 8">
    <name type="scientific">Candidatus Pantoea varia</name>
    <dbReference type="NCBI Taxonomy" id="1881036"/>
    <lineage>
        <taxon>Bacteria</taxon>
        <taxon>Pseudomonadati</taxon>
        <taxon>Pseudomonadota</taxon>
        <taxon>Gammaproteobacteria</taxon>
        <taxon>Enterobacterales</taxon>
        <taxon>Erwiniaceae</taxon>
        <taxon>Pantoea</taxon>
    </lineage>
</organism>
<dbReference type="InterPro" id="IPR014284">
    <property type="entry name" value="RNA_pol_sigma-70_dom"/>
</dbReference>
<evidence type="ECO:0000256" key="2">
    <source>
        <dbReference type="ARBA" id="ARBA00023015"/>
    </source>
</evidence>
<evidence type="ECO:0000256" key="1">
    <source>
        <dbReference type="ARBA" id="ARBA00010641"/>
    </source>
</evidence>
<sequence length="182" mass="21149">MTKNVPHIQADLMNQIACGDKAALEQLYRVLSPRLYGIILRMVRRRDWAEEILHDTFIHIWQSANYYDDARSEPHIWLSHIARNRAIDFLRKHENRCCSVDEISEAEAGFQMPLVSDESHAEARRLQHCMAHLPSEQRQSISLAYYRGLSQSEIALSMSQPEGTVKSWIRRALIHLRECIGL</sequence>
<dbReference type="GO" id="GO:0006352">
    <property type="term" value="P:DNA-templated transcription initiation"/>
    <property type="evidence" value="ECO:0007669"/>
    <property type="project" value="InterPro"/>
</dbReference>
<dbReference type="InterPro" id="IPR007627">
    <property type="entry name" value="RNA_pol_sigma70_r2"/>
</dbReference>
<comment type="similarity">
    <text evidence="1">Belongs to the sigma-70 factor family. ECF subfamily.</text>
</comment>
<evidence type="ECO:0000256" key="4">
    <source>
        <dbReference type="ARBA" id="ARBA00023163"/>
    </source>
</evidence>
<evidence type="ECO:0000259" key="5">
    <source>
        <dbReference type="Pfam" id="PF04542"/>
    </source>
</evidence>
<evidence type="ECO:0000259" key="6">
    <source>
        <dbReference type="Pfam" id="PF08281"/>
    </source>
</evidence>
<dbReference type="OrthoDB" id="9784272at2"/>
<feature type="domain" description="RNA polymerase sigma factor 70 region 4 type 2" evidence="6">
    <location>
        <begin position="124"/>
        <end position="176"/>
    </location>
</feature>
<dbReference type="EMBL" id="FOVG01000003">
    <property type="protein sequence ID" value="SFO15567.1"/>
    <property type="molecule type" value="Genomic_DNA"/>
</dbReference>
<dbReference type="InterPro" id="IPR013249">
    <property type="entry name" value="RNA_pol_sigma70_r4_t2"/>
</dbReference>
<dbReference type="GO" id="GO:0016987">
    <property type="term" value="F:sigma factor activity"/>
    <property type="evidence" value="ECO:0007669"/>
    <property type="project" value="UniProtKB-KW"/>
</dbReference>
<dbReference type="Pfam" id="PF04542">
    <property type="entry name" value="Sigma70_r2"/>
    <property type="match status" value="1"/>
</dbReference>
<name>A0A1I5EVU4_9GAMM</name>
<keyword evidence="2" id="KW-0805">Transcription regulation</keyword>
<dbReference type="Proteomes" id="UP000198968">
    <property type="component" value="Unassembled WGS sequence"/>
</dbReference>
<evidence type="ECO:0000313" key="8">
    <source>
        <dbReference type="Proteomes" id="UP000198968"/>
    </source>
</evidence>
<gene>
    <name evidence="7" type="ORF">SAMN05428971_3137</name>
</gene>
<feature type="domain" description="RNA polymerase sigma-70 region 2" evidence="5">
    <location>
        <begin position="27"/>
        <end position="94"/>
    </location>
</feature>
<keyword evidence="8" id="KW-1185">Reference proteome</keyword>
<dbReference type="GO" id="GO:0003677">
    <property type="term" value="F:DNA binding"/>
    <property type="evidence" value="ECO:0007669"/>
    <property type="project" value="InterPro"/>
</dbReference>
<dbReference type="RefSeq" id="WP_090965209.1">
    <property type="nucleotide sequence ID" value="NZ_FOVG01000003.1"/>
</dbReference>
<dbReference type="AlphaFoldDB" id="A0A1I5EVU4"/>
<dbReference type="InterPro" id="IPR036388">
    <property type="entry name" value="WH-like_DNA-bd_sf"/>
</dbReference>
<dbReference type="PANTHER" id="PTHR43133:SF62">
    <property type="entry name" value="RNA POLYMERASE SIGMA FACTOR SIGZ"/>
    <property type="match status" value="1"/>
</dbReference>
<protein>
    <submittedName>
        <fullName evidence="7">RNA polymerase sigma-70 factor, ECF subfamily</fullName>
    </submittedName>
</protein>